<keyword evidence="1" id="KW-0812">Transmembrane</keyword>
<evidence type="ECO:0000313" key="2">
    <source>
        <dbReference type="EMBL" id="MFC0533954.1"/>
    </source>
</evidence>
<protein>
    <submittedName>
        <fullName evidence="2">Uncharacterized protein</fullName>
    </submittedName>
</protein>
<reference evidence="2 3" key="1">
    <citation type="submission" date="2024-09" db="EMBL/GenBank/DDBJ databases">
        <authorList>
            <person name="Sun Q."/>
            <person name="Mori K."/>
        </authorList>
    </citation>
    <scope>NUCLEOTIDE SEQUENCE [LARGE SCALE GENOMIC DNA]</scope>
    <source>
        <strain evidence="2 3">TBRC 3947</strain>
    </source>
</reference>
<proteinExistence type="predicted"/>
<dbReference type="EMBL" id="JBHLUH010000094">
    <property type="protein sequence ID" value="MFC0533954.1"/>
    <property type="molecule type" value="Genomic_DNA"/>
</dbReference>
<evidence type="ECO:0000313" key="3">
    <source>
        <dbReference type="Proteomes" id="UP001589867"/>
    </source>
</evidence>
<feature type="transmembrane region" description="Helical" evidence="1">
    <location>
        <begin position="91"/>
        <end position="112"/>
    </location>
</feature>
<comment type="caution">
    <text evidence="2">The sequence shown here is derived from an EMBL/GenBank/DDBJ whole genome shotgun (WGS) entry which is preliminary data.</text>
</comment>
<dbReference type="Proteomes" id="UP001589867">
    <property type="component" value="Unassembled WGS sequence"/>
</dbReference>
<evidence type="ECO:0000256" key="1">
    <source>
        <dbReference type="SAM" id="Phobius"/>
    </source>
</evidence>
<feature type="transmembrane region" description="Helical" evidence="1">
    <location>
        <begin position="118"/>
        <end position="136"/>
    </location>
</feature>
<keyword evidence="1" id="KW-1133">Transmembrane helix</keyword>
<keyword evidence="1" id="KW-0472">Membrane</keyword>
<name>A0ABV6MHC1_9ACTN</name>
<gene>
    <name evidence="2" type="ORF">ACFFIA_40780</name>
</gene>
<accession>A0ABV6MHC1</accession>
<dbReference type="RefSeq" id="WP_377262213.1">
    <property type="nucleotide sequence ID" value="NZ_JBHLUH010000094.1"/>
</dbReference>
<organism evidence="2 3">
    <name type="scientific">Phytohabitans kaempferiae</name>
    <dbReference type="NCBI Taxonomy" id="1620943"/>
    <lineage>
        <taxon>Bacteria</taxon>
        <taxon>Bacillati</taxon>
        <taxon>Actinomycetota</taxon>
        <taxon>Actinomycetes</taxon>
        <taxon>Micromonosporales</taxon>
        <taxon>Micromonosporaceae</taxon>
    </lineage>
</organism>
<sequence length="157" mass="16922">MTRQTRTTSPPRYVDRTVFGTPEHVANVLRSTMDNGRLVAATAPRPVVNMPGAVMLRMRLHQPTPGTVHSPRIVTARTIAAPLPRRWRRRAAVVTAVSVLSLAVLAGVAYLVWLAVQALIAALPLLIGAALALYVLSRFLTRAGVCCPGMHCSGCKH</sequence>
<keyword evidence="3" id="KW-1185">Reference proteome</keyword>